<dbReference type="Proteomes" id="UP001275867">
    <property type="component" value="Unassembled WGS sequence"/>
</dbReference>
<evidence type="ECO:0000313" key="7">
    <source>
        <dbReference type="Proteomes" id="UP001275867"/>
    </source>
</evidence>
<dbReference type="InterPro" id="IPR029039">
    <property type="entry name" value="Flavoprotein-like_sf"/>
</dbReference>
<keyword evidence="1" id="KW-0285">Flavoprotein</keyword>
<evidence type="ECO:0000313" key="6">
    <source>
        <dbReference type="Proteomes" id="UP000077280"/>
    </source>
</evidence>
<dbReference type="PANTHER" id="PTHR43278">
    <property type="entry name" value="NAD(P)H-DEPENDENT FMN-CONTAINING OXIDOREDUCTASE YWQN-RELATED"/>
    <property type="match status" value="1"/>
</dbReference>
<proteinExistence type="predicted"/>
<keyword evidence="6" id="KW-1185">Reference proteome</keyword>
<dbReference type="PANTHER" id="PTHR43278:SF4">
    <property type="entry name" value="NAD(P)H-DEPENDENT FMN-CONTAINING OXIDOREDUCTASE YWQN-RELATED"/>
    <property type="match status" value="1"/>
</dbReference>
<sequence>MNLKILKKDHNQELTGNILFINASEHIDGNTSQVGKQVFGDRQYRQLNLVDYKIYQIGQSLVDSQFSDDQFKVVFAAIKTADTIVLGTPVYWHMMSGYLKTLIERISQDTDSNDLKGKKIGVFIQGSNPSAVIGPTNNIIKRFAEVAGMKFIEMRY</sequence>
<dbReference type="EMBL" id="LXND01000001">
    <property type="protein sequence ID" value="OAD65020.1"/>
    <property type="molecule type" value="Genomic_DNA"/>
</dbReference>
<reference evidence="5 6" key="1">
    <citation type="submission" date="2016-05" db="EMBL/GenBank/DDBJ databases">
        <title>Draft genome sequence of Pediococcus parvulus 2.6, a probiotic beta-glucan producer strain.</title>
        <authorList>
            <person name="Mohedano M.L."/>
            <person name="Perez-Ramos A."/>
            <person name="Duenas M.T."/>
            <person name="Lamontanara A."/>
            <person name="Orru L."/>
            <person name="Spano G."/>
            <person name="Capozzi V."/>
            <person name="Lopez P."/>
        </authorList>
    </citation>
    <scope>NUCLEOTIDE SEQUENCE [LARGE SCALE GENOMIC DNA]</scope>
    <source>
        <strain evidence="5 6">2.6</strain>
    </source>
</reference>
<reference evidence="4" key="2">
    <citation type="submission" date="2019-10" db="EMBL/GenBank/DDBJ databases">
        <title>Malate fermentation in French cider.</title>
        <authorList>
            <person name="Cousin F.J."/>
            <person name="Medina Fernandez S."/>
            <person name="Misery B."/>
            <person name="Laplace J.-M."/>
            <person name="Cretenet M."/>
        </authorList>
    </citation>
    <scope>NUCLEOTIDE SEQUENCE</scope>
    <source>
        <strain evidence="4">UCMA15901</strain>
    </source>
</reference>
<keyword evidence="2" id="KW-0288">FMN</keyword>
<evidence type="ECO:0000256" key="2">
    <source>
        <dbReference type="ARBA" id="ARBA00022643"/>
    </source>
</evidence>
<feature type="domain" description="NADPH-dependent FMN reductase-like" evidence="3">
    <location>
        <begin position="17"/>
        <end position="144"/>
    </location>
</feature>
<organism evidence="4 7">
    <name type="scientific">Pediococcus parvulus</name>
    <dbReference type="NCBI Taxonomy" id="54062"/>
    <lineage>
        <taxon>Bacteria</taxon>
        <taxon>Bacillati</taxon>
        <taxon>Bacillota</taxon>
        <taxon>Bacilli</taxon>
        <taxon>Lactobacillales</taxon>
        <taxon>Lactobacillaceae</taxon>
        <taxon>Pediococcus</taxon>
    </lineage>
</organism>
<protein>
    <submittedName>
        <fullName evidence="4">NAD(P)H dehydrogenase</fullName>
    </submittedName>
</protein>
<dbReference type="Proteomes" id="UP000077280">
    <property type="component" value="Unassembled WGS sequence"/>
</dbReference>
<evidence type="ECO:0000256" key="1">
    <source>
        <dbReference type="ARBA" id="ARBA00022630"/>
    </source>
</evidence>
<dbReference type="InterPro" id="IPR051796">
    <property type="entry name" value="ISF_SsuE-like"/>
</dbReference>
<dbReference type="SUPFAM" id="SSF52218">
    <property type="entry name" value="Flavoproteins"/>
    <property type="match status" value="1"/>
</dbReference>
<dbReference type="Gene3D" id="3.40.50.360">
    <property type="match status" value="1"/>
</dbReference>
<gene>
    <name evidence="5" type="ORF">A7K95_00190</name>
    <name evidence="4" type="ORF">GA842_08125</name>
</gene>
<name>A0AAP5TBT2_9LACO</name>
<dbReference type="GO" id="GO:0016491">
    <property type="term" value="F:oxidoreductase activity"/>
    <property type="evidence" value="ECO:0007669"/>
    <property type="project" value="InterPro"/>
</dbReference>
<evidence type="ECO:0000313" key="4">
    <source>
        <dbReference type="EMBL" id="MDV7694830.1"/>
    </source>
</evidence>
<dbReference type="Pfam" id="PF03358">
    <property type="entry name" value="FMN_red"/>
    <property type="match status" value="1"/>
</dbReference>
<evidence type="ECO:0000259" key="3">
    <source>
        <dbReference type="Pfam" id="PF03358"/>
    </source>
</evidence>
<comment type="caution">
    <text evidence="4">The sequence shown here is derived from an EMBL/GenBank/DDBJ whole genome shotgun (WGS) entry which is preliminary data.</text>
</comment>
<accession>A0AAP5TBT2</accession>
<dbReference type="AlphaFoldDB" id="A0AAP5TBT2"/>
<dbReference type="EMBL" id="WERX01000026">
    <property type="protein sequence ID" value="MDV7694830.1"/>
    <property type="molecule type" value="Genomic_DNA"/>
</dbReference>
<evidence type="ECO:0000313" key="5">
    <source>
        <dbReference type="EMBL" id="OAD65020.1"/>
    </source>
</evidence>
<dbReference type="InterPro" id="IPR005025">
    <property type="entry name" value="FMN_Rdtase-like_dom"/>
</dbReference>